<gene>
    <name evidence="1" type="ORF">ACFODW_15710</name>
</gene>
<dbReference type="Pfam" id="PF09932">
    <property type="entry name" value="DUF2164"/>
    <property type="match status" value="1"/>
</dbReference>
<accession>A0ABV7A9X0</accession>
<evidence type="ECO:0000313" key="2">
    <source>
        <dbReference type="Proteomes" id="UP001595387"/>
    </source>
</evidence>
<dbReference type="InterPro" id="IPR018680">
    <property type="entry name" value="DUF2164"/>
</dbReference>
<proteinExistence type="predicted"/>
<evidence type="ECO:0000313" key="1">
    <source>
        <dbReference type="EMBL" id="MFC2949768.1"/>
    </source>
</evidence>
<dbReference type="EMBL" id="JBHRRZ010000038">
    <property type="protein sequence ID" value="MFC2949768.1"/>
    <property type="molecule type" value="Genomic_DNA"/>
</dbReference>
<dbReference type="Proteomes" id="UP001595387">
    <property type="component" value="Unassembled WGS sequence"/>
</dbReference>
<name>A0ABV7A9X0_9BACI</name>
<keyword evidence="2" id="KW-1185">Reference proteome</keyword>
<reference evidence="2" key="1">
    <citation type="journal article" date="2019" name="Int. J. Syst. Evol. Microbiol.">
        <title>The Global Catalogue of Microorganisms (GCM) 10K type strain sequencing project: providing services to taxonomists for standard genome sequencing and annotation.</title>
        <authorList>
            <consortium name="The Broad Institute Genomics Platform"/>
            <consortium name="The Broad Institute Genome Sequencing Center for Infectious Disease"/>
            <person name="Wu L."/>
            <person name="Ma J."/>
        </authorList>
    </citation>
    <scope>NUCLEOTIDE SEQUENCE [LARGE SCALE GENOMIC DNA]</scope>
    <source>
        <strain evidence="2">KCTC 13193</strain>
    </source>
</reference>
<organism evidence="1 2">
    <name type="scientific">Virgibacillus sediminis</name>
    <dbReference type="NCBI Taxonomy" id="202260"/>
    <lineage>
        <taxon>Bacteria</taxon>
        <taxon>Bacillati</taxon>
        <taxon>Bacillota</taxon>
        <taxon>Bacilli</taxon>
        <taxon>Bacillales</taxon>
        <taxon>Bacillaceae</taxon>
        <taxon>Virgibacillus</taxon>
    </lineage>
</organism>
<sequence>MGGIKWISDWNKSQKNQMIENIKGYFEEEHGENLGNLAAENFLDFITKEIGPYFYNQGLDDAGEMVDQKLVNMEEDIQSLKKAVHHFGKR</sequence>
<comment type="caution">
    <text evidence="1">The sequence shown here is derived from an EMBL/GenBank/DDBJ whole genome shotgun (WGS) entry which is preliminary data.</text>
</comment>
<protein>
    <submittedName>
        <fullName evidence="1">DUF2164 domain-containing protein</fullName>
    </submittedName>
</protein>
<dbReference type="RefSeq" id="WP_390307747.1">
    <property type="nucleotide sequence ID" value="NZ_JBHRRZ010000038.1"/>
</dbReference>